<dbReference type="InterPro" id="IPR024079">
    <property type="entry name" value="MetalloPept_cat_dom_sf"/>
</dbReference>
<evidence type="ECO:0000259" key="4">
    <source>
        <dbReference type="PROSITE" id="PS51995"/>
    </source>
</evidence>
<dbReference type="Pfam" id="PF02493">
    <property type="entry name" value="MORN"/>
    <property type="match status" value="3"/>
</dbReference>
<reference evidence="5" key="2">
    <citation type="submission" date="2024-06" db="EMBL/GenBank/DDBJ databases">
        <authorList>
            <person name="Petrova K.O."/>
            <person name="Toshchakov S.V."/>
            <person name="Boltjanskaja Y.V."/>
            <person name="Kevbrin V.V."/>
        </authorList>
    </citation>
    <scope>NUCLEOTIDE SEQUENCE</scope>
    <source>
        <strain evidence="5">Z-710</strain>
    </source>
</reference>
<dbReference type="SUPFAM" id="SSF82185">
    <property type="entry name" value="Histone H3 K4-specific methyltransferase SET7/9 N-terminal domain"/>
    <property type="match status" value="2"/>
</dbReference>
<dbReference type="PANTHER" id="PTHR23084">
    <property type="entry name" value="PHOSPHATIDYLINOSITOL-4-PHOSPHATE 5-KINASE RELATED"/>
    <property type="match status" value="1"/>
</dbReference>
<accession>A0AAU8HVQ6</accession>
<dbReference type="SMART" id="SM00698">
    <property type="entry name" value="MORN"/>
    <property type="match status" value="2"/>
</dbReference>
<dbReference type="PROSITE" id="PS51995">
    <property type="entry name" value="ATLF"/>
    <property type="match status" value="1"/>
</dbReference>
<gene>
    <name evidence="5" type="ORF">PRVXH_000780</name>
</gene>
<dbReference type="EMBL" id="CP159485">
    <property type="protein sequence ID" value="XCI29459.1"/>
    <property type="molecule type" value="Genomic_DNA"/>
</dbReference>
<evidence type="ECO:0000256" key="2">
    <source>
        <dbReference type="ARBA" id="ARBA00022525"/>
    </source>
</evidence>
<name>A0AAU8HVQ6_9FIRM</name>
<organism evidence="5">
    <name type="scientific">Proteinivorax hydrogeniformans</name>
    <dbReference type="NCBI Taxonomy" id="1826727"/>
    <lineage>
        <taxon>Bacteria</taxon>
        <taxon>Bacillati</taxon>
        <taxon>Bacillota</taxon>
        <taxon>Clostridia</taxon>
        <taxon>Eubacteriales</taxon>
        <taxon>Proteinivoracaceae</taxon>
        <taxon>Proteinivorax</taxon>
    </lineage>
</organism>
<dbReference type="Gene3D" id="2.20.110.10">
    <property type="entry name" value="Histone H3 K4-specific methyltransferase SET7/9 N-terminal domain"/>
    <property type="match status" value="1"/>
</dbReference>
<dbReference type="RefSeq" id="WP_353894007.1">
    <property type="nucleotide sequence ID" value="NZ_CP159485.1"/>
</dbReference>
<evidence type="ECO:0000256" key="3">
    <source>
        <dbReference type="ARBA" id="ARBA00022737"/>
    </source>
</evidence>
<dbReference type="InterPro" id="IPR003409">
    <property type="entry name" value="MORN"/>
</dbReference>
<dbReference type="Gene3D" id="3.40.390.10">
    <property type="entry name" value="Collagenase (Catalytic Domain)"/>
    <property type="match status" value="1"/>
</dbReference>
<dbReference type="PANTHER" id="PTHR23084:SF263">
    <property type="entry name" value="MORN REPEAT-CONTAINING PROTEIN 1"/>
    <property type="match status" value="1"/>
</dbReference>
<evidence type="ECO:0000256" key="1">
    <source>
        <dbReference type="ARBA" id="ARBA00004613"/>
    </source>
</evidence>
<proteinExistence type="predicted"/>
<protein>
    <recommendedName>
        <fullName evidence="4">ATLF-like domain-containing protein</fullName>
    </recommendedName>
</protein>
<reference evidence="5" key="1">
    <citation type="journal article" date="2018" name="Antonie Van Leeuwenhoek">
        <title>Proteinivorax hydrogeniformans sp. nov., an anaerobic, haloalkaliphilic bacterium fermenting proteinaceous compounds with high hydrogen production.</title>
        <authorList>
            <person name="Boltyanskaya Y."/>
            <person name="Detkova E."/>
            <person name="Pimenov N."/>
            <person name="Kevbrin V."/>
        </authorList>
    </citation>
    <scope>NUCLEOTIDE SEQUENCE</scope>
    <source>
        <strain evidence="5">Z-710</strain>
    </source>
</reference>
<dbReference type="InterPro" id="IPR047568">
    <property type="entry name" value="ATLF-like_dom"/>
</dbReference>
<dbReference type="Pfam" id="PF07737">
    <property type="entry name" value="ATLF"/>
    <property type="match status" value="1"/>
</dbReference>
<sequence>MIKKLLPRGSNILSNKFLLVALIFLLLLSLLFVFINIRLGQNLYHPNGELKYQGQLKGGAPHSEGVVFNQKGEKIIEGEFHEGYLDGFGLLQDKNLTYKGHWEKNHFSGQGNLYIKENVVYQGQWELGLPHGQGELFTLDGDKIFEGNWLYGVPTEGSFLRPDGSYFSCNANEALLSQAGRRWIEQTLSTNELDHKKLFLNMIELTEKKVSNALILEPFIVQAEVDNDLKSLFYQFLQLDKNLSDKHESTLLQALEEIERIPTALLKELTRLGVNLRFVTGSISDQPEFYENMSLDSGVVSSHLSGIASPNYRLAVVRLDVDNATCVTFHEIGHLVDYFLLEDISNTEKFEDICSQEATKLFNCCSCDLSYYTDNCSEYFAESFAAFFLSRESKRKYMPNCSVEFEEIAPQTSNFFEVNVAKLSSKGYHYSPKLAAYLDEESGNIQFINENMCHDNINLYTLCTDLDWVLQLDWPYNQIADVAKARGVSAPLSEPIDENTIYMVANDKGKCYISKQVTDHPPKIECDLAKDVFPITQTNFFKRVISYFKSNISR</sequence>
<dbReference type="AlphaFoldDB" id="A0AAU8HVQ6"/>
<comment type="subcellular location">
    <subcellularLocation>
        <location evidence="1">Secreted</location>
    </subcellularLocation>
</comment>
<feature type="domain" description="ATLF-like" evidence="4">
    <location>
        <begin position="230"/>
        <end position="421"/>
    </location>
</feature>
<dbReference type="SUPFAM" id="SSF55486">
    <property type="entry name" value="Metalloproteases ('zincins'), catalytic domain"/>
    <property type="match status" value="1"/>
</dbReference>
<dbReference type="InterPro" id="IPR014781">
    <property type="entry name" value="Anthrax_toxin_lethal/edema_N/C"/>
</dbReference>
<dbReference type="GO" id="GO:0008237">
    <property type="term" value="F:metallopeptidase activity"/>
    <property type="evidence" value="ECO:0007669"/>
    <property type="project" value="InterPro"/>
</dbReference>
<evidence type="ECO:0000313" key="5">
    <source>
        <dbReference type="EMBL" id="XCI29459.1"/>
    </source>
</evidence>
<keyword evidence="2" id="KW-0964">Secreted</keyword>
<dbReference type="GO" id="GO:0005576">
    <property type="term" value="C:extracellular region"/>
    <property type="evidence" value="ECO:0007669"/>
    <property type="project" value="UniProtKB-SubCell"/>
</dbReference>
<keyword evidence="3" id="KW-0677">Repeat</keyword>